<accession>A0A7D5TH56</accession>
<name>A0A7D5TH56_9EURY</name>
<protein>
    <submittedName>
        <fullName evidence="2">Uncharacterized protein</fullName>
    </submittedName>
</protein>
<dbReference type="KEGG" id="hpel:HZS54_13110"/>
<dbReference type="EMBL" id="CP058909">
    <property type="protein sequence ID" value="QLH82440.1"/>
    <property type="molecule type" value="Genomic_DNA"/>
</dbReference>
<proteinExistence type="predicted"/>
<dbReference type="KEGG" id="hpel:HZS54_12805"/>
<dbReference type="EMBL" id="CP058909">
    <property type="protein sequence ID" value="QLH82496.1"/>
    <property type="molecule type" value="Genomic_DNA"/>
</dbReference>
<gene>
    <name evidence="1" type="ORF">HZS54_12805</name>
    <name evidence="2" type="ORF">HZS54_13110</name>
</gene>
<dbReference type="AlphaFoldDB" id="A0A7D5TH56"/>
<organism evidence="2 3">
    <name type="scientific">Halosimplex pelagicum</name>
    <dbReference type="NCBI Taxonomy" id="869886"/>
    <lineage>
        <taxon>Archaea</taxon>
        <taxon>Methanobacteriati</taxon>
        <taxon>Methanobacteriota</taxon>
        <taxon>Stenosarchaea group</taxon>
        <taxon>Halobacteria</taxon>
        <taxon>Halobacteriales</taxon>
        <taxon>Haloarculaceae</taxon>
        <taxon>Halosimplex</taxon>
    </lineage>
</organism>
<evidence type="ECO:0000313" key="3">
    <source>
        <dbReference type="Proteomes" id="UP000509346"/>
    </source>
</evidence>
<sequence>MPDTMTMHDYSGTEVEVEKLDDAGAGGARLDVEHPDGRRWRLEVSRSGEPEVVTSWRDGELCDVDVPEWLEDNLKRAAGPA</sequence>
<reference evidence="2 3" key="1">
    <citation type="submission" date="2020-07" db="EMBL/GenBank/DDBJ databases">
        <title>Halosimplex litoreum sp. nov. and Halosimplex rubrum sp. nov., isolated from different salt environments.</title>
        <authorList>
            <person name="Cui H."/>
        </authorList>
    </citation>
    <scope>NUCLEOTIDE SEQUENCE [LARGE SCALE GENOMIC DNA]</scope>
    <source>
        <strain evidence="2 3">R2</strain>
    </source>
</reference>
<dbReference type="RefSeq" id="WP_179917591.1">
    <property type="nucleotide sequence ID" value="NZ_CP058909.1"/>
</dbReference>
<evidence type="ECO:0000313" key="1">
    <source>
        <dbReference type="EMBL" id="QLH82440.1"/>
    </source>
</evidence>
<dbReference type="OrthoDB" id="275227at2157"/>
<evidence type="ECO:0000313" key="2">
    <source>
        <dbReference type="EMBL" id="QLH82496.1"/>
    </source>
</evidence>
<dbReference type="GeneID" id="56083545"/>
<dbReference type="Proteomes" id="UP000509346">
    <property type="component" value="Chromosome"/>
</dbReference>
<keyword evidence="3" id="KW-1185">Reference proteome</keyword>